<proteinExistence type="predicted"/>
<reference evidence="1 2" key="1">
    <citation type="journal article" date="2021" name="bioRxiv">
        <title>The Gossypium anomalum genome as a resource for cotton improvement and evolutionary analysis of hybrid incompatibility.</title>
        <authorList>
            <person name="Grover C.E."/>
            <person name="Yuan D."/>
            <person name="Arick M.A."/>
            <person name="Miller E.R."/>
            <person name="Hu G."/>
            <person name="Peterson D.G."/>
            <person name="Wendel J.F."/>
            <person name="Udall J.A."/>
        </authorList>
    </citation>
    <scope>NUCLEOTIDE SEQUENCE [LARGE SCALE GENOMIC DNA]</scope>
    <source>
        <strain evidence="1">JFW-Udall</strain>
        <tissue evidence="1">Leaf</tissue>
    </source>
</reference>
<organism evidence="1 2">
    <name type="scientific">Gossypium anomalum</name>
    <dbReference type="NCBI Taxonomy" id="47600"/>
    <lineage>
        <taxon>Eukaryota</taxon>
        <taxon>Viridiplantae</taxon>
        <taxon>Streptophyta</taxon>
        <taxon>Embryophyta</taxon>
        <taxon>Tracheophyta</taxon>
        <taxon>Spermatophyta</taxon>
        <taxon>Magnoliopsida</taxon>
        <taxon>eudicotyledons</taxon>
        <taxon>Gunneridae</taxon>
        <taxon>Pentapetalae</taxon>
        <taxon>rosids</taxon>
        <taxon>malvids</taxon>
        <taxon>Malvales</taxon>
        <taxon>Malvaceae</taxon>
        <taxon>Malvoideae</taxon>
        <taxon>Gossypium</taxon>
    </lineage>
</organism>
<protein>
    <submittedName>
        <fullName evidence="1">Uncharacterized protein</fullName>
    </submittedName>
</protein>
<gene>
    <name evidence="1" type="ORF">CXB51_016285</name>
</gene>
<evidence type="ECO:0000313" key="1">
    <source>
        <dbReference type="EMBL" id="KAG8488536.1"/>
    </source>
</evidence>
<accession>A0A8J5YZZ3</accession>
<evidence type="ECO:0000313" key="2">
    <source>
        <dbReference type="Proteomes" id="UP000701853"/>
    </source>
</evidence>
<name>A0A8J5YZZ3_9ROSI</name>
<dbReference type="Proteomes" id="UP000701853">
    <property type="component" value="Chromosome 7"/>
</dbReference>
<dbReference type="AlphaFoldDB" id="A0A8J5YZZ3"/>
<dbReference type="EMBL" id="JAHUZN010000007">
    <property type="protein sequence ID" value="KAG8488536.1"/>
    <property type="molecule type" value="Genomic_DNA"/>
</dbReference>
<comment type="caution">
    <text evidence="1">The sequence shown here is derived from an EMBL/GenBank/DDBJ whole genome shotgun (WGS) entry which is preliminary data.</text>
</comment>
<keyword evidence="2" id="KW-1185">Reference proteome</keyword>
<sequence length="92" mass="10153">MASLHASFTSVVSKNGNFYSPTKFPSTTFFPGFDVVGRVSNACKKEICLSAMSSGPKATLTFDPSTTSWERSKHWQHTIDPMSPNFMPFPTI</sequence>